<evidence type="ECO:0000256" key="1">
    <source>
        <dbReference type="ARBA" id="ARBA00004651"/>
    </source>
</evidence>
<feature type="transmembrane region" description="Helical" evidence="12">
    <location>
        <begin position="166"/>
        <end position="185"/>
    </location>
</feature>
<name>A0AAF3EGF5_9BILA</name>
<dbReference type="PANTHER" id="PTHR42985">
    <property type="entry name" value="SODIUM-COUPLED MONOCARBOXYLATE TRANSPORTER"/>
    <property type="match status" value="1"/>
</dbReference>
<accession>A0AAF3EGF5</accession>
<feature type="transmembrane region" description="Helical" evidence="12">
    <location>
        <begin position="287"/>
        <end position="314"/>
    </location>
</feature>
<evidence type="ECO:0000256" key="9">
    <source>
        <dbReference type="ARBA" id="ARBA00023136"/>
    </source>
</evidence>
<feature type="transmembrane region" description="Helical" evidence="12">
    <location>
        <begin position="419"/>
        <end position="443"/>
    </location>
</feature>
<evidence type="ECO:0000256" key="10">
    <source>
        <dbReference type="ARBA" id="ARBA00023201"/>
    </source>
</evidence>
<dbReference type="InterPro" id="IPR001734">
    <property type="entry name" value="Na/solute_symporter"/>
</dbReference>
<evidence type="ECO:0000313" key="13">
    <source>
        <dbReference type="Proteomes" id="UP000887575"/>
    </source>
</evidence>
<keyword evidence="8" id="KW-0406">Ion transport</keyword>
<dbReference type="AlphaFoldDB" id="A0AAF3EGF5"/>
<sequence>MAFEETKTISWLDYGVFGFSLLLSIGTGVYHAIKSHLIVHRGGRSAKDEYLIGGRQMTPLPVALSLLTTFLSGILMLAIPAEMFQRGPQIWLNLVVGVFASLITAFVFLPIFHKMQATCLHEYFIHRYRSVLIRRLFSTLFLSMTIVYMSIVIYAPSVALSAVFGVNKWALVLMFGLCTTLYTCIGGLKAVVWTDSLQAVFMYGGVAALIYKGLAHPRVGGLNRVFQIASESGRLSEIWRWNADIAQYSSIWINIFSGTIWWLMFFGVNQLAMQRYVSLPSVQHARGIIFCTLLPFVILVSIVSFVGLLVLAYFHNCNPLETGQILETDHITILFARDVLQPTPGLFGLYVSCIMSATLSTLSSGMNSMAAAIYEDFLKKRLDGKITDTQAARINKLIVVLCGLIATALAFTSESLGGILRVCMSVMGAMSGPMVAIFCIAIFFPRSGVISCVISFIVSNILMAIICIVNYYEDPYKNLFLSTNTSVIGCSGLVKNPHNFTIRQQPDYDAHYGQPGTLWISRLSTHGYPLIGFILMFAIAIPMSTILKEKEMKNTRHLTWAGRKDPIPVAEQELDHFLKEIPNNFNEKSNH</sequence>
<dbReference type="GO" id="GO:0006814">
    <property type="term" value="P:sodium ion transport"/>
    <property type="evidence" value="ECO:0007669"/>
    <property type="project" value="UniProtKB-KW"/>
</dbReference>
<protein>
    <submittedName>
        <fullName evidence="14">Sodium-coupled monocarboxylate transporter 1</fullName>
    </submittedName>
</protein>
<feature type="transmembrane region" description="Helical" evidence="12">
    <location>
        <begin position="245"/>
        <end position="266"/>
    </location>
</feature>
<evidence type="ECO:0000256" key="5">
    <source>
        <dbReference type="ARBA" id="ARBA00022692"/>
    </source>
</evidence>
<feature type="transmembrane region" description="Helical" evidence="12">
    <location>
        <begin position="394"/>
        <end position="413"/>
    </location>
</feature>
<evidence type="ECO:0000256" key="6">
    <source>
        <dbReference type="ARBA" id="ARBA00022989"/>
    </source>
</evidence>
<proteinExistence type="inferred from homology"/>
<dbReference type="Pfam" id="PF00474">
    <property type="entry name" value="SSF"/>
    <property type="match status" value="1"/>
</dbReference>
<dbReference type="WBParaSite" id="MBELARI_LOCUS1304">
    <property type="protein sequence ID" value="MBELARI_LOCUS1304"/>
    <property type="gene ID" value="MBELARI_LOCUS1304"/>
</dbReference>
<keyword evidence="7" id="KW-0915">Sodium</keyword>
<dbReference type="Proteomes" id="UP000887575">
    <property type="component" value="Unassembled WGS sequence"/>
</dbReference>
<feature type="transmembrane region" description="Helical" evidence="12">
    <location>
        <begin position="60"/>
        <end position="79"/>
    </location>
</feature>
<dbReference type="GO" id="GO:0015293">
    <property type="term" value="F:symporter activity"/>
    <property type="evidence" value="ECO:0007669"/>
    <property type="project" value="TreeGrafter"/>
</dbReference>
<evidence type="ECO:0000256" key="7">
    <source>
        <dbReference type="ARBA" id="ARBA00023053"/>
    </source>
</evidence>
<keyword evidence="6 12" id="KW-1133">Transmembrane helix</keyword>
<evidence type="ECO:0000313" key="14">
    <source>
        <dbReference type="WBParaSite" id="MBELARI_LOCUS1304"/>
    </source>
</evidence>
<keyword evidence="4" id="KW-1003">Cell membrane</keyword>
<evidence type="ECO:0000256" key="12">
    <source>
        <dbReference type="SAM" id="Phobius"/>
    </source>
</evidence>
<keyword evidence="13" id="KW-1185">Reference proteome</keyword>
<evidence type="ECO:0000256" key="4">
    <source>
        <dbReference type="ARBA" id="ARBA00022475"/>
    </source>
</evidence>
<evidence type="ECO:0000256" key="2">
    <source>
        <dbReference type="ARBA" id="ARBA00006434"/>
    </source>
</evidence>
<evidence type="ECO:0000256" key="11">
    <source>
        <dbReference type="RuleBase" id="RU362091"/>
    </source>
</evidence>
<evidence type="ECO:0000256" key="3">
    <source>
        <dbReference type="ARBA" id="ARBA00022448"/>
    </source>
</evidence>
<keyword evidence="10" id="KW-0739">Sodium transport</keyword>
<dbReference type="NCBIfam" id="TIGR00813">
    <property type="entry name" value="sss"/>
    <property type="match status" value="1"/>
</dbReference>
<keyword evidence="5 12" id="KW-0812">Transmembrane</keyword>
<feature type="transmembrane region" description="Helical" evidence="12">
    <location>
        <begin position="91"/>
        <end position="112"/>
    </location>
</feature>
<dbReference type="InterPro" id="IPR038377">
    <property type="entry name" value="Na/Glc_symporter_sf"/>
</dbReference>
<dbReference type="InterPro" id="IPR051163">
    <property type="entry name" value="Sodium:Solute_Symporter_SSF"/>
</dbReference>
<feature type="transmembrane region" description="Helical" evidence="12">
    <location>
        <begin position="16"/>
        <end position="39"/>
    </location>
</feature>
<comment type="similarity">
    <text evidence="2 11">Belongs to the sodium:solute symporter (SSF) (TC 2.A.21) family.</text>
</comment>
<dbReference type="PROSITE" id="PS50283">
    <property type="entry name" value="NA_SOLUT_SYMP_3"/>
    <property type="match status" value="1"/>
</dbReference>
<dbReference type="Gene3D" id="1.20.1730.10">
    <property type="entry name" value="Sodium/glucose cotransporter"/>
    <property type="match status" value="1"/>
</dbReference>
<feature type="transmembrane region" description="Helical" evidence="12">
    <location>
        <begin position="132"/>
        <end position="154"/>
    </location>
</feature>
<dbReference type="GO" id="GO:0005886">
    <property type="term" value="C:plasma membrane"/>
    <property type="evidence" value="ECO:0007669"/>
    <property type="project" value="UniProtKB-SubCell"/>
</dbReference>
<evidence type="ECO:0000256" key="8">
    <source>
        <dbReference type="ARBA" id="ARBA00023065"/>
    </source>
</evidence>
<dbReference type="CDD" id="cd11492">
    <property type="entry name" value="SLC5sbd_NIS-SMVT"/>
    <property type="match status" value="1"/>
</dbReference>
<dbReference type="PANTHER" id="PTHR42985:SF40">
    <property type="entry name" value="LD47995P-RELATED"/>
    <property type="match status" value="1"/>
</dbReference>
<organism evidence="13 14">
    <name type="scientific">Mesorhabditis belari</name>
    <dbReference type="NCBI Taxonomy" id="2138241"/>
    <lineage>
        <taxon>Eukaryota</taxon>
        <taxon>Metazoa</taxon>
        <taxon>Ecdysozoa</taxon>
        <taxon>Nematoda</taxon>
        <taxon>Chromadorea</taxon>
        <taxon>Rhabditida</taxon>
        <taxon>Rhabditina</taxon>
        <taxon>Rhabditomorpha</taxon>
        <taxon>Rhabditoidea</taxon>
        <taxon>Rhabditidae</taxon>
        <taxon>Mesorhabditinae</taxon>
        <taxon>Mesorhabditis</taxon>
    </lineage>
</organism>
<reference evidence="14" key="1">
    <citation type="submission" date="2024-02" db="UniProtKB">
        <authorList>
            <consortium name="WormBaseParasite"/>
        </authorList>
    </citation>
    <scope>IDENTIFICATION</scope>
</reference>
<keyword evidence="3" id="KW-0813">Transport</keyword>
<comment type="subcellular location">
    <subcellularLocation>
        <location evidence="1">Cell membrane</location>
        <topology evidence="1">Multi-pass membrane protein</topology>
    </subcellularLocation>
</comment>
<feature type="transmembrane region" description="Helical" evidence="12">
    <location>
        <begin position="450"/>
        <end position="472"/>
    </location>
</feature>
<keyword evidence="9 12" id="KW-0472">Membrane</keyword>
<feature type="transmembrane region" description="Helical" evidence="12">
    <location>
        <begin position="527"/>
        <end position="547"/>
    </location>
</feature>